<evidence type="ECO:0000313" key="3">
    <source>
        <dbReference type="EMBL" id="ADY53280.1"/>
    </source>
</evidence>
<feature type="compositionally biased region" description="Low complexity" evidence="1">
    <location>
        <begin position="381"/>
        <end position="403"/>
    </location>
</feature>
<dbReference type="Proteomes" id="UP000000310">
    <property type="component" value="Chromosome"/>
</dbReference>
<keyword evidence="4" id="KW-1185">Reference proteome</keyword>
<dbReference type="Pfam" id="PF20245">
    <property type="entry name" value="DUF6600"/>
    <property type="match status" value="1"/>
</dbReference>
<dbReference type="AlphaFoldDB" id="F0S717"/>
<evidence type="ECO:0000256" key="1">
    <source>
        <dbReference type="SAM" id="MobiDB-lite"/>
    </source>
</evidence>
<feature type="chain" id="PRO_5003258217" description="Prolin-rich transmembrane protein" evidence="2">
    <location>
        <begin position="28"/>
        <end position="439"/>
    </location>
</feature>
<feature type="compositionally biased region" description="Polar residues" evidence="1">
    <location>
        <begin position="276"/>
        <end position="297"/>
    </location>
</feature>
<dbReference type="eggNOG" id="COG0845">
    <property type="taxonomic scope" value="Bacteria"/>
</dbReference>
<name>F0S717_PSESL</name>
<reference evidence="4" key="2">
    <citation type="submission" date="2011-02" db="EMBL/GenBank/DDBJ databases">
        <title>The complete genome of Pedobacter saltans DSM 12145.</title>
        <authorList>
            <consortium name="US DOE Joint Genome Institute (JGI-PGF)"/>
            <person name="Lucas S."/>
            <person name="Copeland A."/>
            <person name="Lapidus A."/>
            <person name="Bruce D."/>
            <person name="Goodwin L."/>
            <person name="Pitluck S."/>
            <person name="Kyrpides N."/>
            <person name="Mavromatis K."/>
            <person name="Pagani I."/>
            <person name="Ivanova N."/>
            <person name="Ovchinnikova G."/>
            <person name="Lu M."/>
            <person name="Detter J.C."/>
            <person name="Han C."/>
            <person name="Land M."/>
            <person name="Hauser L."/>
            <person name="Markowitz V."/>
            <person name="Cheng J.-F."/>
            <person name="Hugenholtz P."/>
            <person name="Woyke T."/>
            <person name="Wu D."/>
            <person name="Tindall B."/>
            <person name="Pomrenke H.G."/>
            <person name="Brambilla E."/>
            <person name="Klenk H.-P."/>
            <person name="Eisen J.A."/>
        </authorList>
    </citation>
    <scope>NUCLEOTIDE SEQUENCE [LARGE SCALE GENOMIC DNA]</scope>
    <source>
        <strain evidence="4">ATCC 51119 / DSM 12145 / JCM 21818 / LMG 10337 / NBRC 100064 / NCIMB 13643</strain>
    </source>
</reference>
<proteinExistence type="predicted"/>
<dbReference type="KEGG" id="psn:Pedsa_2739"/>
<evidence type="ECO:0000313" key="4">
    <source>
        <dbReference type="Proteomes" id="UP000000310"/>
    </source>
</evidence>
<feature type="compositionally biased region" description="Low complexity" evidence="1">
    <location>
        <begin position="250"/>
        <end position="263"/>
    </location>
</feature>
<sequence length="439" mass="50201">MSTLKKMILGLGFMIAFLSFTSGTTHAQNRNVSLQVFYDELSYYGDWIDNPEYGYVWRPNVGSDFRPYYTNGRWIMTQYGNTWASDYEWGWAPFHYGRWYYDSYDGWIWVPDTVWGPAWVDWRTGGGYYGWAPMGPRLTVNINIGPRYYPDFYWVFIPQRYIYYNNYGSYWNPRRNVTIIRNTTIINNVYVNNSVRYVSGPSARDVRRATGSNVQVHRIENSSRPGAARIDRNSISVYRPQIDRGANDAPSRVVSSRDNNSRPSRTENGNVRDNRPTTNSRPQTGDNRNGNGISNRPSRVDNGGTPSRGTYPDRGSASERSSTPDRTPRPTERPQRENSSGEGAPTRTDRSQPQRMERPGSAEGRPSGAERREVPSRENAPQRQEPVQQAPQRQERVQQAPPQRMERPSGSSMPRSEGRSSAPSMDRGNSGGRSERPSR</sequence>
<accession>F0S717</accession>
<evidence type="ECO:0000256" key="2">
    <source>
        <dbReference type="SAM" id="SignalP"/>
    </source>
</evidence>
<gene>
    <name evidence="3" type="ordered locus">Pedsa_2739</name>
</gene>
<organism evidence="3 4">
    <name type="scientific">Pseudopedobacter saltans (strain ATCC 51119 / DSM 12145 / JCM 21818 / CCUG 39354 / LMG 10337 / NBRC 100064 / NCIMB 13643)</name>
    <name type="common">Pedobacter saltans</name>
    <dbReference type="NCBI Taxonomy" id="762903"/>
    <lineage>
        <taxon>Bacteria</taxon>
        <taxon>Pseudomonadati</taxon>
        <taxon>Bacteroidota</taxon>
        <taxon>Sphingobacteriia</taxon>
        <taxon>Sphingobacteriales</taxon>
        <taxon>Sphingobacteriaceae</taxon>
        <taxon>Pseudopedobacter</taxon>
    </lineage>
</organism>
<feature type="compositionally biased region" description="Basic and acidic residues" evidence="1">
    <location>
        <begin position="347"/>
        <end position="360"/>
    </location>
</feature>
<dbReference type="RefSeq" id="WP_013633765.1">
    <property type="nucleotide sequence ID" value="NC_015177.1"/>
</dbReference>
<dbReference type="InterPro" id="IPR046535">
    <property type="entry name" value="DUF6600"/>
</dbReference>
<feature type="region of interest" description="Disordered" evidence="1">
    <location>
        <begin position="221"/>
        <end position="439"/>
    </location>
</feature>
<feature type="compositionally biased region" description="Polar residues" evidence="1">
    <location>
        <begin position="409"/>
        <end position="423"/>
    </location>
</feature>
<feature type="signal peptide" evidence="2">
    <location>
        <begin position="1"/>
        <end position="27"/>
    </location>
</feature>
<dbReference type="STRING" id="762903.Pedsa_2739"/>
<dbReference type="HOGENOM" id="CLU_043502_1_0_10"/>
<reference evidence="3 4" key="1">
    <citation type="journal article" date="2011" name="Stand. Genomic Sci.">
        <title>Complete genome sequence of the gliding, heparinolytic Pedobacter saltans type strain (113).</title>
        <authorList>
            <person name="Liolios K."/>
            <person name="Sikorski J."/>
            <person name="Lu M."/>
            <person name="Nolan M."/>
            <person name="Lapidus A."/>
            <person name="Lucas S."/>
            <person name="Hammon N."/>
            <person name="Deshpande S."/>
            <person name="Cheng J.F."/>
            <person name="Tapia R."/>
            <person name="Han C."/>
            <person name="Goodwin L."/>
            <person name="Pitluck S."/>
            <person name="Huntemann M."/>
            <person name="Ivanova N."/>
            <person name="Pagani I."/>
            <person name="Mavromatis K."/>
            <person name="Ovchinikova G."/>
            <person name="Pati A."/>
            <person name="Chen A."/>
            <person name="Palaniappan K."/>
            <person name="Land M."/>
            <person name="Hauser L."/>
            <person name="Brambilla E.M."/>
            <person name="Kotsyurbenko O."/>
            <person name="Rohde M."/>
            <person name="Tindall B.J."/>
            <person name="Abt B."/>
            <person name="Goker M."/>
            <person name="Detter J.C."/>
            <person name="Woyke T."/>
            <person name="Bristow J."/>
            <person name="Eisen J.A."/>
            <person name="Markowitz V."/>
            <person name="Hugenholtz P."/>
            <person name="Klenk H.P."/>
            <person name="Kyrpides N.C."/>
        </authorList>
    </citation>
    <scope>NUCLEOTIDE SEQUENCE [LARGE SCALE GENOMIC DNA]</scope>
    <source>
        <strain evidence="4">ATCC 51119 / DSM 12145 / JCM 21818 / LMG 10337 / NBRC 100064 / NCIMB 13643</strain>
    </source>
</reference>
<dbReference type="EMBL" id="CP002545">
    <property type="protein sequence ID" value="ADY53280.1"/>
    <property type="molecule type" value="Genomic_DNA"/>
</dbReference>
<evidence type="ECO:0008006" key="5">
    <source>
        <dbReference type="Google" id="ProtNLM"/>
    </source>
</evidence>
<dbReference type="OrthoDB" id="5485224at2"/>
<protein>
    <recommendedName>
        <fullName evidence="5">Prolin-rich transmembrane protein</fullName>
    </recommendedName>
</protein>
<feature type="compositionally biased region" description="Basic and acidic residues" evidence="1">
    <location>
        <begin position="322"/>
        <end position="336"/>
    </location>
</feature>
<keyword evidence="2" id="KW-0732">Signal</keyword>